<dbReference type="EMBL" id="HBIP01007906">
    <property type="protein sequence ID" value="CAE0489197.1"/>
    <property type="molecule type" value="Transcribed_RNA"/>
</dbReference>
<evidence type="ECO:0000256" key="5">
    <source>
        <dbReference type="ARBA" id="ARBA00023175"/>
    </source>
</evidence>
<dbReference type="InterPro" id="IPR001752">
    <property type="entry name" value="Kinesin_motor_dom"/>
</dbReference>
<dbReference type="FunFam" id="3.40.850.10:FF:000041">
    <property type="entry name" value="Kinesin-like calmodulin-binding protein"/>
    <property type="match status" value="1"/>
</dbReference>
<keyword evidence="2" id="KW-0963">Cytoplasm</keyword>
<dbReference type="PRINTS" id="PR00380">
    <property type="entry name" value="KINESINHEAVY"/>
</dbReference>
<dbReference type="SUPFAM" id="SSF52540">
    <property type="entry name" value="P-loop containing nucleoside triphosphate hydrolases"/>
    <property type="match status" value="1"/>
</dbReference>
<dbReference type="Pfam" id="PF00784">
    <property type="entry name" value="MyTH4"/>
    <property type="match status" value="1"/>
</dbReference>
<evidence type="ECO:0000259" key="10">
    <source>
        <dbReference type="PROSITE" id="PS50067"/>
    </source>
</evidence>
<protein>
    <recommendedName>
        <fullName evidence="13">Kinesin motor domain-containing protein</fullName>
    </recommendedName>
</protein>
<dbReference type="InterPro" id="IPR019749">
    <property type="entry name" value="Band_41_domain"/>
</dbReference>
<evidence type="ECO:0000259" key="11">
    <source>
        <dbReference type="PROSITE" id="PS51016"/>
    </source>
</evidence>
<keyword evidence="3 6" id="KW-0547">Nucleotide-binding</keyword>
<dbReference type="SMART" id="SM00129">
    <property type="entry name" value="KISc"/>
    <property type="match status" value="1"/>
</dbReference>
<organism evidence="12">
    <name type="scientific">Dunaliella tertiolecta</name>
    <name type="common">Green alga</name>
    <dbReference type="NCBI Taxonomy" id="3047"/>
    <lineage>
        <taxon>Eukaryota</taxon>
        <taxon>Viridiplantae</taxon>
        <taxon>Chlorophyta</taxon>
        <taxon>core chlorophytes</taxon>
        <taxon>Chlorophyceae</taxon>
        <taxon>CS clade</taxon>
        <taxon>Chlamydomonadales</taxon>
        <taxon>Dunaliellaceae</taxon>
        <taxon>Dunaliella</taxon>
    </lineage>
</organism>
<dbReference type="Gene3D" id="3.40.850.10">
    <property type="entry name" value="Kinesin motor domain"/>
    <property type="match status" value="1"/>
</dbReference>
<comment type="subcellular location">
    <subcellularLocation>
        <location evidence="1">Cytoplasm</location>
    </subcellularLocation>
</comment>
<dbReference type="Gene3D" id="3.10.20.90">
    <property type="entry name" value="Phosphatidylinositol 3-kinase Catalytic Subunit, Chain A, domain 1"/>
    <property type="match status" value="1"/>
</dbReference>
<dbReference type="InterPro" id="IPR036961">
    <property type="entry name" value="Kinesin_motor_dom_sf"/>
</dbReference>
<dbReference type="PROSITE" id="PS51016">
    <property type="entry name" value="MYTH4"/>
    <property type="match status" value="1"/>
</dbReference>
<dbReference type="Gene3D" id="6.10.250.760">
    <property type="match status" value="1"/>
</dbReference>
<dbReference type="InterPro" id="IPR000857">
    <property type="entry name" value="MyTH4_dom"/>
</dbReference>
<evidence type="ECO:0000313" key="12">
    <source>
        <dbReference type="EMBL" id="CAE0489197.1"/>
    </source>
</evidence>
<feature type="compositionally biased region" description="Gly residues" evidence="8">
    <location>
        <begin position="679"/>
        <end position="701"/>
    </location>
</feature>
<dbReference type="InterPro" id="IPR002404">
    <property type="entry name" value="IRS_PTB"/>
</dbReference>
<reference evidence="12" key="1">
    <citation type="submission" date="2021-01" db="EMBL/GenBank/DDBJ databases">
        <authorList>
            <person name="Corre E."/>
            <person name="Pelletier E."/>
            <person name="Niang G."/>
            <person name="Scheremetjew M."/>
            <person name="Finn R."/>
            <person name="Kale V."/>
            <person name="Holt S."/>
            <person name="Cochrane G."/>
            <person name="Meng A."/>
            <person name="Brown T."/>
            <person name="Cohen L."/>
        </authorList>
    </citation>
    <scope>NUCLEOTIDE SEQUENCE</scope>
    <source>
        <strain evidence="12">CCMP1320</strain>
    </source>
</reference>
<dbReference type="PANTHER" id="PTHR47972">
    <property type="entry name" value="KINESIN-LIKE PROTEIN KLP-3"/>
    <property type="match status" value="1"/>
</dbReference>
<dbReference type="GO" id="GO:0005737">
    <property type="term" value="C:cytoplasm"/>
    <property type="evidence" value="ECO:0007669"/>
    <property type="project" value="UniProtKB-SubCell"/>
</dbReference>
<dbReference type="PROSITE" id="PS50057">
    <property type="entry name" value="FERM_3"/>
    <property type="match status" value="1"/>
</dbReference>
<evidence type="ECO:0000256" key="7">
    <source>
        <dbReference type="SAM" id="Coils"/>
    </source>
</evidence>
<dbReference type="InterPro" id="IPR014352">
    <property type="entry name" value="FERM/acyl-CoA-bd_prot_sf"/>
</dbReference>
<name>A0A7S3QQG9_DUNTE</name>
<dbReference type="AlphaFoldDB" id="A0A7S3QQG9"/>
<dbReference type="Pfam" id="PF02174">
    <property type="entry name" value="IRS"/>
    <property type="match status" value="1"/>
</dbReference>
<dbReference type="GO" id="GO:0003777">
    <property type="term" value="F:microtubule motor activity"/>
    <property type="evidence" value="ECO:0007669"/>
    <property type="project" value="InterPro"/>
</dbReference>
<dbReference type="PROSITE" id="PS00411">
    <property type="entry name" value="KINESIN_MOTOR_1"/>
    <property type="match status" value="1"/>
</dbReference>
<dbReference type="InterPro" id="IPR038185">
    <property type="entry name" value="MyTH4_dom_sf"/>
</dbReference>
<dbReference type="InterPro" id="IPR027640">
    <property type="entry name" value="Kinesin-like_fam"/>
</dbReference>
<dbReference type="Gene3D" id="1.20.1170.10">
    <property type="match status" value="1"/>
</dbReference>
<gene>
    <name evidence="12" type="ORF">DTER00134_LOCUS4267</name>
</gene>
<dbReference type="SMART" id="SM00295">
    <property type="entry name" value="B41"/>
    <property type="match status" value="1"/>
</dbReference>
<dbReference type="Gene3D" id="1.20.80.10">
    <property type="match status" value="1"/>
</dbReference>
<sequence>MATQEEQYEQEARGSDDEATPTARLDGLQGLQDQFQVEAFSKAAKSGKFASGASNFLAKIPSLRRTPSKSMRPGDGSGGGLEDLLVFSNEPIPTSLLKMNSDHMGRATKMFAGMLKYMGEQGDPAEPAVGIEIAQKLLHQGLKRPELKDELYMQLLKQTRGNPNVNSRTKAWELFQLTAATMPPSKDFVGLVSEYIHGVAHDDNEVPAVRNLASKTWSGLKRSAKAGPRRTLPSTEEIEAMFMGRRLNTIVFFLDETFEELSYDVTATVLEAVEQLAGMIKLQNYSTFTLFECRRPLSKAAQNNAITNEPVTDEHLLLDDNKYIADVLCEFRNSKMAKEGWQSRLLFKKRMFRETDESITEPQFVNLSYVQAQHDYLMGNYPVVREDAAQMCALQMQAEFASSLGDDEEGLLSCIERFITKQVLMTRPRDEWRLDVGARYRTLEQFSKEDARMQFLRILRSLPYGNSIFFPVKRIEDPIGLLPAKLILGINKRGVHFFRPVPKEYLHSAELRDIMQFGSSSTAVFFKMRVAGVLHIFQFETRQGEDICMALQTHINDIMMKRYSKAKALTGDGKAGGSALGLAQANFGPKYEQHVAQLQKSLEEAHKKLEGLQREVDEARYSKDQLQEELRDVNDQMKKEEESKGSLQDAVAQLTMECDQLRSELSLAKAAAESAPQRGGEGGAGGEAGAAGGGAGGGAGGEANTAAMAELESAVEARTRELSEATEKLSNLEKRVSQLTKEKELMEKKMQRLERAKDQETAELRIKLDNSQGDVRSQLKTKDDKISEILEELASINALYNELKETTENNKFDAAELEELRELRADIERKDKQQAGIIENQAKRLDELEKLYREEQVSRKRAFNMMEDLKGKIRVYCRVRPILNFEKDKGQTFCLQIPDELTVTHAWRDEKKHREYNFDQVFDPCRSQANVFEDTKHLIQSAVDGFNVCIFAYGQTGSGKTFTIYGTEEEPGLTRHGINELFRIIDRDSGKYTFCVTLYMLELYQDTMMDLLLPPQPKNKKGEVEVPKLEIKKDPKGMVVVQGATVVEVTSARQLLAAIEAGQNRRHTASTQMNRESSRSHLDIAITIEATNLQTQSVSKGKISFVDLAGSERVKKSGSTGENLKEAQAINKSLSALGDVISALASEQPHIPYRNHKLTMLMSDSLGGNAKTLMFVNVSPTDSNLEETQNSLQYATRVRTIKNDASRNEANKDMLRLKKQVDYWKEQAGLPAELRQIVDLTPIEERREPQDPSVQTMGLH</sequence>
<evidence type="ECO:0008006" key="13">
    <source>
        <dbReference type="Google" id="ProtNLM"/>
    </source>
</evidence>
<dbReference type="InterPro" id="IPR000299">
    <property type="entry name" value="FERM_domain"/>
</dbReference>
<dbReference type="GO" id="GO:0005524">
    <property type="term" value="F:ATP binding"/>
    <property type="evidence" value="ECO:0007669"/>
    <property type="project" value="UniProtKB-UniRule"/>
</dbReference>
<feature type="binding site" evidence="6">
    <location>
        <begin position="954"/>
        <end position="961"/>
    </location>
    <ligand>
        <name>ATP</name>
        <dbReference type="ChEBI" id="CHEBI:30616"/>
    </ligand>
</feature>
<comment type="similarity">
    <text evidence="6">Belongs to the TRAFAC class myosin-kinesin ATPase superfamily. Kinesin family.</text>
</comment>
<dbReference type="PROSITE" id="PS50067">
    <property type="entry name" value="KINESIN_MOTOR_2"/>
    <property type="match status" value="1"/>
</dbReference>
<dbReference type="SUPFAM" id="SSF47031">
    <property type="entry name" value="Second domain of FERM"/>
    <property type="match status" value="1"/>
</dbReference>
<dbReference type="Pfam" id="PF00373">
    <property type="entry name" value="FERM_M"/>
    <property type="match status" value="1"/>
</dbReference>
<dbReference type="Gene3D" id="2.30.29.30">
    <property type="entry name" value="Pleckstrin-homology domain (PH domain)/Phosphotyrosine-binding domain (PTB)"/>
    <property type="match status" value="1"/>
</dbReference>
<evidence type="ECO:0000256" key="8">
    <source>
        <dbReference type="SAM" id="MobiDB-lite"/>
    </source>
</evidence>
<dbReference type="PANTHER" id="PTHR47972:SF16">
    <property type="entry name" value="KINESIN-LIKE PROTEIN"/>
    <property type="match status" value="1"/>
</dbReference>
<dbReference type="CDD" id="cd01366">
    <property type="entry name" value="KISc_C_terminal"/>
    <property type="match status" value="1"/>
</dbReference>
<keyword evidence="4 6" id="KW-0067">ATP-binding</keyword>
<dbReference type="SMART" id="SM00139">
    <property type="entry name" value="MyTH4"/>
    <property type="match status" value="1"/>
</dbReference>
<dbReference type="InterPro" id="IPR035963">
    <property type="entry name" value="FERM_2"/>
</dbReference>
<evidence type="ECO:0000256" key="6">
    <source>
        <dbReference type="PROSITE-ProRule" id="PRU00283"/>
    </source>
</evidence>
<dbReference type="InterPro" id="IPR011993">
    <property type="entry name" value="PH-like_dom_sf"/>
</dbReference>
<evidence type="ECO:0000256" key="3">
    <source>
        <dbReference type="ARBA" id="ARBA00022741"/>
    </source>
</evidence>
<dbReference type="GO" id="GO:0007018">
    <property type="term" value="P:microtubule-based movement"/>
    <property type="evidence" value="ECO:0007669"/>
    <property type="project" value="InterPro"/>
</dbReference>
<accession>A0A7S3QQG9</accession>
<dbReference type="InterPro" id="IPR027417">
    <property type="entry name" value="P-loop_NTPase"/>
</dbReference>
<feature type="region of interest" description="Disordered" evidence="8">
    <location>
        <begin position="1"/>
        <end position="30"/>
    </location>
</feature>
<dbReference type="CDD" id="cd13200">
    <property type="entry name" value="FERM_C_KCBP"/>
    <property type="match status" value="1"/>
</dbReference>
<keyword evidence="7" id="KW-0175">Coiled coil</keyword>
<feature type="coiled-coil region" evidence="7">
    <location>
        <begin position="708"/>
        <end position="858"/>
    </location>
</feature>
<feature type="domain" description="MyTH4" evidence="11">
    <location>
        <begin position="87"/>
        <end position="242"/>
    </location>
</feature>
<dbReference type="InterPro" id="IPR019821">
    <property type="entry name" value="Kinesin_motor_CS"/>
</dbReference>
<feature type="domain" description="FERM" evidence="9">
    <location>
        <begin position="247"/>
        <end position="563"/>
    </location>
</feature>
<proteinExistence type="inferred from homology"/>
<dbReference type="CDD" id="cd14473">
    <property type="entry name" value="FERM_B-lobe"/>
    <property type="match status" value="1"/>
</dbReference>
<dbReference type="GO" id="GO:0008017">
    <property type="term" value="F:microtubule binding"/>
    <property type="evidence" value="ECO:0007669"/>
    <property type="project" value="InterPro"/>
</dbReference>
<dbReference type="Pfam" id="PF00225">
    <property type="entry name" value="Kinesin"/>
    <property type="match status" value="1"/>
</dbReference>
<dbReference type="GO" id="GO:0005856">
    <property type="term" value="C:cytoskeleton"/>
    <property type="evidence" value="ECO:0007669"/>
    <property type="project" value="InterPro"/>
</dbReference>
<keyword evidence="5 6" id="KW-0505">Motor protein</keyword>
<dbReference type="InterPro" id="IPR019748">
    <property type="entry name" value="FERM_central"/>
</dbReference>
<evidence type="ECO:0000259" key="9">
    <source>
        <dbReference type="PROSITE" id="PS50057"/>
    </source>
</evidence>
<feature type="domain" description="Kinesin motor" evidence="10">
    <location>
        <begin position="872"/>
        <end position="1201"/>
    </location>
</feature>
<evidence type="ECO:0000256" key="4">
    <source>
        <dbReference type="ARBA" id="ARBA00022840"/>
    </source>
</evidence>
<dbReference type="SUPFAM" id="SSF50729">
    <property type="entry name" value="PH domain-like"/>
    <property type="match status" value="1"/>
</dbReference>
<dbReference type="Gene3D" id="1.25.40.530">
    <property type="entry name" value="MyTH4 domain"/>
    <property type="match status" value="1"/>
</dbReference>
<evidence type="ECO:0000256" key="2">
    <source>
        <dbReference type="ARBA" id="ARBA00022490"/>
    </source>
</evidence>
<feature type="region of interest" description="Disordered" evidence="8">
    <location>
        <begin position="669"/>
        <end position="704"/>
    </location>
</feature>
<evidence type="ECO:0000256" key="1">
    <source>
        <dbReference type="ARBA" id="ARBA00004496"/>
    </source>
</evidence>